<feature type="non-terminal residue" evidence="9">
    <location>
        <position position="88"/>
    </location>
</feature>
<evidence type="ECO:0000256" key="7">
    <source>
        <dbReference type="RuleBase" id="RU003435"/>
    </source>
</evidence>
<sequence>VMTHAKSRALREELYRANITRASSGEGSNVPIIDQVLALRQEKAALLGFSSFADLSMASKMATLERAEALLEELRAASFKAGQKDLAD</sequence>
<evidence type="ECO:0000259" key="8">
    <source>
        <dbReference type="Pfam" id="PF01432"/>
    </source>
</evidence>
<gene>
    <name evidence="9" type="ORF">HaLaN_24793</name>
</gene>
<evidence type="ECO:0000256" key="3">
    <source>
        <dbReference type="ARBA" id="ARBA00022723"/>
    </source>
</evidence>
<dbReference type="EMBL" id="BLLF01003181">
    <property type="protein sequence ID" value="GFH26617.1"/>
    <property type="molecule type" value="Genomic_DNA"/>
</dbReference>
<dbReference type="GO" id="GO:0046872">
    <property type="term" value="F:metal ion binding"/>
    <property type="evidence" value="ECO:0007669"/>
    <property type="project" value="UniProtKB-UniRule"/>
</dbReference>
<keyword evidence="10" id="KW-1185">Reference proteome</keyword>
<dbReference type="Pfam" id="PF01432">
    <property type="entry name" value="Peptidase_M3"/>
    <property type="match status" value="1"/>
</dbReference>
<evidence type="ECO:0000256" key="6">
    <source>
        <dbReference type="ARBA" id="ARBA00023049"/>
    </source>
</evidence>
<keyword evidence="2 7" id="KW-0645">Protease</keyword>
<dbReference type="InterPro" id="IPR001567">
    <property type="entry name" value="Pept_M3A_M3B_dom"/>
</dbReference>
<dbReference type="GO" id="GO:0006518">
    <property type="term" value="P:peptide metabolic process"/>
    <property type="evidence" value="ECO:0007669"/>
    <property type="project" value="TreeGrafter"/>
</dbReference>
<feature type="domain" description="Peptidase M3A/M3B catalytic" evidence="8">
    <location>
        <begin position="1"/>
        <end position="87"/>
    </location>
</feature>
<name>A0A699ZUQ2_HAELA</name>
<evidence type="ECO:0000313" key="9">
    <source>
        <dbReference type="EMBL" id="GFH26617.1"/>
    </source>
</evidence>
<feature type="non-terminal residue" evidence="9">
    <location>
        <position position="1"/>
    </location>
</feature>
<keyword evidence="6 7" id="KW-0482">Metalloprotease</keyword>
<comment type="similarity">
    <text evidence="1 7">Belongs to the peptidase M3 family.</text>
</comment>
<accession>A0A699ZUQ2</accession>
<reference evidence="9 10" key="1">
    <citation type="submission" date="2020-02" db="EMBL/GenBank/DDBJ databases">
        <title>Draft genome sequence of Haematococcus lacustris strain NIES-144.</title>
        <authorList>
            <person name="Morimoto D."/>
            <person name="Nakagawa S."/>
            <person name="Yoshida T."/>
            <person name="Sawayama S."/>
        </authorList>
    </citation>
    <scope>NUCLEOTIDE SEQUENCE [LARGE SCALE GENOMIC DNA]</scope>
    <source>
        <strain evidence="9 10">NIES-144</strain>
    </source>
</reference>
<dbReference type="GO" id="GO:0004222">
    <property type="term" value="F:metalloendopeptidase activity"/>
    <property type="evidence" value="ECO:0007669"/>
    <property type="project" value="InterPro"/>
</dbReference>
<evidence type="ECO:0000313" key="10">
    <source>
        <dbReference type="Proteomes" id="UP000485058"/>
    </source>
</evidence>
<proteinExistence type="inferred from homology"/>
<keyword evidence="4 7" id="KW-0378">Hydrolase</keyword>
<evidence type="ECO:0000256" key="4">
    <source>
        <dbReference type="ARBA" id="ARBA00022801"/>
    </source>
</evidence>
<comment type="caution">
    <text evidence="9">The sequence shown here is derived from an EMBL/GenBank/DDBJ whole genome shotgun (WGS) entry which is preliminary data.</text>
</comment>
<dbReference type="InterPro" id="IPR045090">
    <property type="entry name" value="Pept_M3A_M3B"/>
</dbReference>
<protein>
    <submittedName>
        <fullName evidence="9">Putative cytosolic oligopeptidase A</fullName>
    </submittedName>
</protein>
<dbReference type="GO" id="GO:0006508">
    <property type="term" value="P:proteolysis"/>
    <property type="evidence" value="ECO:0007669"/>
    <property type="project" value="UniProtKB-KW"/>
</dbReference>
<dbReference type="Gene3D" id="1.10.1370.10">
    <property type="entry name" value="Neurolysin, domain 3"/>
    <property type="match status" value="1"/>
</dbReference>
<dbReference type="PANTHER" id="PTHR11804:SF83">
    <property type="entry name" value="LD37516P"/>
    <property type="match status" value="1"/>
</dbReference>
<keyword evidence="5 7" id="KW-0862">Zinc</keyword>
<evidence type="ECO:0000256" key="5">
    <source>
        <dbReference type="ARBA" id="ARBA00022833"/>
    </source>
</evidence>
<dbReference type="InterPro" id="IPR024077">
    <property type="entry name" value="Neurolysin/TOP_dom2"/>
</dbReference>
<keyword evidence="3 7" id="KW-0479">Metal-binding</keyword>
<evidence type="ECO:0000256" key="1">
    <source>
        <dbReference type="ARBA" id="ARBA00006040"/>
    </source>
</evidence>
<dbReference type="Proteomes" id="UP000485058">
    <property type="component" value="Unassembled WGS sequence"/>
</dbReference>
<organism evidence="9 10">
    <name type="scientific">Haematococcus lacustris</name>
    <name type="common">Green alga</name>
    <name type="synonym">Haematococcus pluvialis</name>
    <dbReference type="NCBI Taxonomy" id="44745"/>
    <lineage>
        <taxon>Eukaryota</taxon>
        <taxon>Viridiplantae</taxon>
        <taxon>Chlorophyta</taxon>
        <taxon>core chlorophytes</taxon>
        <taxon>Chlorophyceae</taxon>
        <taxon>CS clade</taxon>
        <taxon>Chlamydomonadales</taxon>
        <taxon>Haematococcaceae</taxon>
        <taxon>Haematococcus</taxon>
    </lineage>
</organism>
<dbReference type="SUPFAM" id="SSF55486">
    <property type="entry name" value="Metalloproteases ('zincins'), catalytic domain"/>
    <property type="match status" value="1"/>
</dbReference>
<evidence type="ECO:0000256" key="2">
    <source>
        <dbReference type="ARBA" id="ARBA00022670"/>
    </source>
</evidence>
<dbReference type="AlphaFoldDB" id="A0A699ZUQ2"/>
<comment type="cofactor">
    <cofactor evidence="7">
        <name>Zn(2+)</name>
        <dbReference type="ChEBI" id="CHEBI:29105"/>
    </cofactor>
    <text evidence="7">Binds 1 zinc ion.</text>
</comment>
<dbReference type="PANTHER" id="PTHR11804">
    <property type="entry name" value="PROTEASE M3 THIMET OLIGOPEPTIDASE-RELATED"/>
    <property type="match status" value="1"/>
</dbReference>